<gene>
    <name evidence="1" type="ORF">FLP_19670</name>
</gene>
<sequence>MCFPIAIGIARLKKTVKPPTLRLFQNKAKKKRNLRALAPSWQNHLKQAKPNKSSQRLKKLRLVKTTQPVTYKKDGKYIIKRLVNVNKGSTFAPATATDVH</sequence>
<evidence type="ECO:0000313" key="1">
    <source>
        <dbReference type="EMBL" id="OCB70875.1"/>
    </source>
</evidence>
<evidence type="ECO:0000313" key="2">
    <source>
        <dbReference type="Proteomes" id="UP000093343"/>
    </source>
</evidence>
<keyword evidence="2" id="KW-1185">Reference proteome</keyword>
<organism evidence="1 2">
    <name type="scientific">Flavobacterium piscis</name>
    <dbReference type="NCBI Taxonomy" id="1114874"/>
    <lineage>
        <taxon>Bacteria</taxon>
        <taxon>Pseudomonadati</taxon>
        <taxon>Bacteroidota</taxon>
        <taxon>Flavobacteriia</taxon>
        <taxon>Flavobacteriales</taxon>
        <taxon>Flavobacteriaceae</taxon>
        <taxon>Flavobacterium</taxon>
    </lineage>
</organism>
<dbReference type="EMBL" id="LVEN01000042">
    <property type="protein sequence ID" value="OCB70875.1"/>
    <property type="molecule type" value="Genomic_DNA"/>
</dbReference>
<dbReference type="Proteomes" id="UP000093343">
    <property type="component" value="Unassembled WGS sequence"/>
</dbReference>
<accession>A0ABX2XFC6</accession>
<reference evidence="2" key="1">
    <citation type="submission" date="2016-03" db="EMBL/GenBank/DDBJ databases">
        <title>Draft genome sequence of Paenibacillus glacialis DSM 22343.</title>
        <authorList>
            <person name="Shin S.-K."/>
            <person name="Yi H."/>
        </authorList>
    </citation>
    <scope>NUCLEOTIDE SEQUENCE [LARGE SCALE GENOMIC DNA]</scope>
    <source>
        <strain evidence="2">CCUG 60099</strain>
    </source>
</reference>
<name>A0ABX2XFC6_9FLAO</name>
<protein>
    <submittedName>
        <fullName evidence="1">Uncharacterized protein</fullName>
    </submittedName>
</protein>
<comment type="caution">
    <text evidence="1">The sequence shown here is derived from an EMBL/GenBank/DDBJ whole genome shotgun (WGS) entry which is preliminary data.</text>
</comment>
<proteinExistence type="predicted"/>